<dbReference type="Proteomes" id="UP000269591">
    <property type="component" value="Unassembled WGS sequence"/>
</dbReference>
<feature type="transmembrane region" description="Helical" evidence="7">
    <location>
        <begin position="383"/>
        <end position="401"/>
    </location>
</feature>
<dbReference type="PANTHER" id="PTHR43289">
    <property type="entry name" value="MITOGEN-ACTIVATED PROTEIN KINASE KINASE KINASE 20-RELATED"/>
    <property type="match status" value="1"/>
</dbReference>
<evidence type="ECO:0000256" key="5">
    <source>
        <dbReference type="ARBA" id="ARBA00022777"/>
    </source>
</evidence>
<dbReference type="SUPFAM" id="SSF56112">
    <property type="entry name" value="Protein kinase-like (PK-like)"/>
    <property type="match status" value="1"/>
</dbReference>
<dbReference type="PANTHER" id="PTHR43289:SF6">
    <property type="entry name" value="SERINE_THREONINE-PROTEIN KINASE NEKL-3"/>
    <property type="match status" value="1"/>
</dbReference>
<evidence type="ECO:0000256" key="6">
    <source>
        <dbReference type="ARBA" id="ARBA00022840"/>
    </source>
</evidence>
<keyword evidence="4" id="KW-0547">Nucleotide-binding</keyword>
<dbReference type="CDD" id="cd14014">
    <property type="entry name" value="STKc_PknB_like"/>
    <property type="match status" value="1"/>
</dbReference>
<comment type="caution">
    <text evidence="9">The sequence shown here is derived from an EMBL/GenBank/DDBJ whole genome shotgun (WGS) entry which is preliminary data.</text>
</comment>
<dbReference type="Gene3D" id="1.10.510.10">
    <property type="entry name" value="Transferase(Phosphotransferase) domain 1"/>
    <property type="match status" value="1"/>
</dbReference>
<keyword evidence="6" id="KW-0067">ATP-binding</keyword>
<evidence type="ECO:0000256" key="1">
    <source>
        <dbReference type="ARBA" id="ARBA00012513"/>
    </source>
</evidence>
<evidence type="ECO:0000259" key="8">
    <source>
        <dbReference type="PROSITE" id="PS50011"/>
    </source>
</evidence>
<keyword evidence="7" id="KW-1133">Transmembrane helix</keyword>
<dbReference type="AlphaFoldDB" id="A0A3N0B4H6"/>
<name>A0A3N0B4H6_9ACTN</name>
<proteinExistence type="predicted"/>
<gene>
    <name evidence="9" type="ORF">DMP06_00920</name>
</gene>
<keyword evidence="5" id="KW-0418">Kinase</keyword>
<keyword evidence="3" id="KW-0808">Transferase</keyword>
<feature type="transmembrane region" description="Helical" evidence="7">
    <location>
        <begin position="339"/>
        <end position="363"/>
    </location>
</feature>
<dbReference type="EC" id="2.7.11.1" evidence="1"/>
<evidence type="ECO:0000256" key="3">
    <source>
        <dbReference type="ARBA" id="ARBA00022679"/>
    </source>
</evidence>
<dbReference type="EMBL" id="QIBX01000001">
    <property type="protein sequence ID" value="RNL42002.1"/>
    <property type="molecule type" value="Genomic_DNA"/>
</dbReference>
<reference evidence="10" key="1">
    <citation type="submission" date="2018-05" db="EMBL/GenBank/DDBJ databases">
        <title>Genome Sequencing of selected type strains of the family Eggerthellaceae.</title>
        <authorList>
            <person name="Danylec N."/>
            <person name="Stoll D.A."/>
            <person name="Doetsch A."/>
            <person name="Huch M."/>
        </authorList>
    </citation>
    <scope>NUCLEOTIDE SEQUENCE [LARGE SCALE GENOMIC DNA]</scope>
    <source>
        <strain evidence="10">DSM 24851</strain>
    </source>
</reference>
<keyword evidence="7" id="KW-0812">Transmembrane</keyword>
<evidence type="ECO:0000256" key="4">
    <source>
        <dbReference type="ARBA" id="ARBA00022741"/>
    </source>
</evidence>
<evidence type="ECO:0000256" key="2">
    <source>
        <dbReference type="ARBA" id="ARBA00022527"/>
    </source>
</evidence>
<dbReference type="InterPro" id="IPR008271">
    <property type="entry name" value="Ser/Thr_kinase_AS"/>
</dbReference>
<dbReference type="GO" id="GO:0005524">
    <property type="term" value="F:ATP binding"/>
    <property type="evidence" value="ECO:0007669"/>
    <property type="project" value="UniProtKB-KW"/>
</dbReference>
<dbReference type="InterPro" id="IPR000719">
    <property type="entry name" value="Prot_kinase_dom"/>
</dbReference>
<sequence>MPSMEIDELAEHLNSLKRDECYRVDSVLKESQFETTQKVFFVGANGSEQGPYVRKYIKRDAGLGSAYRRIFEAQREGRRFRHIPRVIDCYDADDALVVVMEYVRGETLADVVYRCDPSLPLAIDVFCRLCDAVIELHEGFDPPIIHRDLKPGNIILSHDSLTIIDFGIARAFHEDADADTVRFGTRAYAPPEQFGYRQTDVRSDVYALGMLLYFCLVEKTPDAHVREEGFSDSRIPESVREVMLRATAFDPDDRYASVRALKQAFLAATVLADQAKAFVSNQDAQVQEARRKFEPAAAKATRQPIAPPVQTTESGFDQTKRHSAHLNRMANRRLRLDSVPVWVGVLWDACLVAMLISMGIVGVDQTIVHPTGEAASYPAWYNVVEYVGIMIMMCGFAFALLDKRLIARLVPAVRYVQGGRGVVIGVVTALASLASVVVVGTIMLLVTQHP</sequence>
<dbReference type="PROSITE" id="PS50011">
    <property type="entry name" value="PROTEIN_KINASE_DOM"/>
    <property type="match status" value="1"/>
</dbReference>
<evidence type="ECO:0000313" key="10">
    <source>
        <dbReference type="Proteomes" id="UP000269591"/>
    </source>
</evidence>
<keyword evidence="10" id="KW-1185">Reference proteome</keyword>
<dbReference type="Pfam" id="PF00069">
    <property type="entry name" value="Pkinase"/>
    <property type="match status" value="1"/>
</dbReference>
<keyword evidence="2" id="KW-0723">Serine/threonine-protein kinase</keyword>
<dbReference type="GO" id="GO:0004674">
    <property type="term" value="F:protein serine/threonine kinase activity"/>
    <property type="evidence" value="ECO:0007669"/>
    <property type="project" value="UniProtKB-KW"/>
</dbReference>
<accession>A0A3N0B4H6</accession>
<feature type="transmembrane region" description="Helical" evidence="7">
    <location>
        <begin position="422"/>
        <end position="446"/>
    </location>
</feature>
<protein>
    <recommendedName>
        <fullName evidence="1">non-specific serine/threonine protein kinase</fullName>
        <ecNumber evidence="1">2.7.11.1</ecNumber>
    </recommendedName>
</protein>
<organism evidence="9 10">
    <name type="scientific">Slackia equolifaciens</name>
    <dbReference type="NCBI Taxonomy" id="498718"/>
    <lineage>
        <taxon>Bacteria</taxon>
        <taxon>Bacillati</taxon>
        <taxon>Actinomycetota</taxon>
        <taxon>Coriobacteriia</taxon>
        <taxon>Eggerthellales</taxon>
        <taxon>Eggerthellaceae</taxon>
        <taxon>Slackia</taxon>
    </lineage>
</organism>
<dbReference type="PROSITE" id="PS00108">
    <property type="entry name" value="PROTEIN_KINASE_ST"/>
    <property type="match status" value="1"/>
</dbReference>
<dbReference type="InterPro" id="IPR011009">
    <property type="entry name" value="Kinase-like_dom_sf"/>
</dbReference>
<feature type="domain" description="Protein kinase" evidence="8">
    <location>
        <begin position="22"/>
        <end position="266"/>
    </location>
</feature>
<dbReference type="SMART" id="SM00220">
    <property type="entry name" value="S_TKc"/>
    <property type="match status" value="1"/>
</dbReference>
<evidence type="ECO:0000256" key="7">
    <source>
        <dbReference type="SAM" id="Phobius"/>
    </source>
</evidence>
<evidence type="ECO:0000313" key="9">
    <source>
        <dbReference type="EMBL" id="RNL42002.1"/>
    </source>
</evidence>
<keyword evidence="7" id="KW-0472">Membrane</keyword>